<evidence type="ECO:0000256" key="5">
    <source>
        <dbReference type="ARBA" id="ARBA00022598"/>
    </source>
</evidence>
<comment type="caution">
    <text evidence="13">The sequence shown here is derived from an EMBL/GenBank/DDBJ whole genome shotgun (WGS) entry which is preliminary data.</text>
</comment>
<dbReference type="Pfam" id="PF17767">
    <property type="entry name" value="NAPRTase_N"/>
    <property type="match status" value="1"/>
</dbReference>
<dbReference type="InterPro" id="IPR006405">
    <property type="entry name" value="Nic_PRibTrfase_pncB"/>
</dbReference>
<dbReference type="NCBIfam" id="TIGR01513">
    <property type="entry name" value="NAPRTase_put"/>
    <property type="match status" value="1"/>
</dbReference>
<dbReference type="GO" id="GO:0004516">
    <property type="term" value="F:nicotinate phosphoribosyltransferase activity"/>
    <property type="evidence" value="ECO:0007669"/>
    <property type="project" value="UniProtKB-UniRule"/>
</dbReference>
<organism evidence="13 14">
    <name type="scientific">Pseudobacter ginsenosidimutans</name>
    <dbReference type="NCBI Taxonomy" id="661488"/>
    <lineage>
        <taxon>Bacteria</taxon>
        <taxon>Pseudomonadati</taxon>
        <taxon>Bacteroidota</taxon>
        <taxon>Chitinophagia</taxon>
        <taxon>Chitinophagales</taxon>
        <taxon>Chitinophagaceae</taxon>
        <taxon>Pseudobacter</taxon>
    </lineage>
</organism>
<proteinExistence type="inferred from homology"/>
<keyword evidence="4" id="KW-0597">Phosphoprotein</keyword>
<dbReference type="EC" id="6.3.4.21" evidence="3 9"/>
<reference evidence="13 14" key="1">
    <citation type="submission" date="2019-02" db="EMBL/GenBank/DDBJ databases">
        <title>Genomic Encyclopedia of Type Strains, Phase IV (KMG-IV): sequencing the most valuable type-strain genomes for metagenomic binning, comparative biology and taxonomic classification.</title>
        <authorList>
            <person name="Goeker M."/>
        </authorList>
    </citation>
    <scope>NUCLEOTIDE SEQUENCE [LARGE SCALE GENOMIC DNA]</scope>
    <source>
        <strain evidence="13 14">DSM 18116</strain>
    </source>
</reference>
<evidence type="ECO:0000256" key="7">
    <source>
        <dbReference type="ARBA" id="ARBA00022679"/>
    </source>
</evidence>
<evidence type="ECO:0000259" key="12">
    <source>
        <dbReference type="Pfam" id="PF17956"/>
    </source>
</evidence>
<dbReference type="InterPro" id="IPR040727">
    <property type="entry name" value="NAPRTase_N"/>
</dbReference>
<dbReference type="InterPro" id="IPR007229">
    <property type="entry name" value="Nic_PRibTrfase-Fam"/>
</dbReference>
<feature type="domain" description="Nicotinate phosphoribosyltransferase N-terminal" evidence="11">
    <location>
        <begin position="11"/>
        <end position="132"/>
    </location>
</feature>
<evidence type="ECO:0000256" key="6">
    <source>
        <dbReference type="ARBA" id="ARBA00022642"/>
    </source>
</evidence>
<evidence type="ECO:0000259" key="11">
    <source>
        <dbReference type="Pfam" id="PF17767"/>
    </source>
</evidence>
<evidence type="ECO:0000256" key="3">
    <source>
        <dbReference type="ARBA" id="ARBA00013236"/>
    </source>
</evidence>
<gene>
    <name evidence="13" type="ORF">EV199_5159</name>
</gene>
<dbReference type="Proteomes" id="UP000293874">
    <property type="component" value="Unassembled WGS sequence"/>
</dbReference>
<dbReference type="NCBIfam" id="NF009131">
    <property type="entry name" value="PRK12484.1"/>
    <property type="match status" value="1"/>
</dbReference>
<feature type="domain" description="Nicotinate/nicotinamide phosphoribosyltransferase" evidence="10">
    <location>
        <begin position="153"/>
        <end position="351"/>
    </location>
</feature>
<keyword evidence="5 9" id="KW-0436">Ligase</keyword>
<dbReference type="UniPathway" id="UPA00253">
    <property type="reaction ID" value="UER00457"/>
</dbReference>
<keyword evidence="14" id="KW-1185">Reference proteome</keyword>
<dbReference type="GO" id="GO:0034355">
    <property type="term" value="P:NAD+ biosynthetic process via the salvage pathway"/>
    <property type="evidence" value="ECO:0007669"/>
    <property type="project" value="UniProtKB-ARBA"/>
</dbReference>
<dbReference type="Pfam" id="PF17956">
    <property type="entry name" value="NAPRTase_C"/>
    <property type="match status" value="1"/>
</dbReference>
<dbReference type="GO" id="GO:0047280">
    <property type="term" value="F:nicotinamide phosphoribosyltransferase activity"/>
    <property type="evidence" value="ECO:0007669"/>
    <property type="project" value="UniProtKB-ARBA"/>
</dbReference>
<dbReference type="OrthoDB" id="9770610at2"/>
<keyword evidence="7 9" id="KW-0808">Transferase</keyword>
<sequence length="469" mass="52098">MLSFSISGSYTDLYELSIGEVNFLENRHQSAVAFDYFFRKIPARGGYVVFAGLTDLLDILETLHFTKEDIDWLRWQKFNSTFIDHLVDFRFRGRIWSVPEGEIVFPHCPIVRVEGTWLEAQLVETLLLNILNFESLIATKASRMRYVAGDRILSDFGLRRAQGPGGILASKAAVIGGFGSTSNVYAAQLYDIPASGTMAHAFVTGYESELEAFRAFARSRPEGCVFLVDTYNTLQSGIPNAIIVAKEMEKQGQKLVAVRLDSGDLAYLSRKTRAMLDEAGLQYVKIVASNQLDEHVIKSLLEQQAPIDIFGVGTSLVTGAPDGALDGVYKLAESDGKPRMKISETLQKATLPGTKQVLRMIDDQGHFFGADAIVLQGEEHVSVIHHPFEPGKSLQVTGFKQEPLLKVVMENGKRIAPSPGLTAIAQYSKERLALLPAEYKRFEYPHIYKTSISQQLMDLRNGLIASHKM</sequence>
<keyword evidence="13" id="KW-0328">Glycosyltransferase</keyword>
<evidence type="ECO:0000313" key="13">
    <source>
        <dbReference type="EMBL" id="RZS69322.1"/>
    </source>
</evidence>
<dbReference type="SUPFAM" id="SSF51690">
    <property type="entry name" value="Nicotinate/Quinolinate PRTase C-terminal domain-like"/>
    <property type="match status" value="1"/>
</dbReference>
<dbReference type="CDD" id="cd01570">
    <property type="entry name" value="NAPRTase_A"/>
    <property type="match status" value="1"/>
</dbReference>
<accession>A0A4Q7MR61</accession>
<dbReference type="PANTHER" id="PTHR11098">
    <property type="entry name" value="NICOTINATE PHOSPHORIBOSYLTRANSFERASE"/>
    <property type="match status" value="1"/>
</dbReference>
<comment type="catalytic activity">
    <reaction evidence="8 9">
        <text>5-phospho-alpha-D-ribose 1-diphosphate + nicotinate + ATP + H2O = nicotinate beta-D-ribonucleotide + ADP + phosphate + diphosphate</text>
        <dbReference type="Rhea" id="RHEA:36163"/>
        <dbReference type="ChEBI" id="CHEBI:15377"/>
        <dbReference type="ChEBI" id="CHEBI:30616"/>
        <dbReference type="ChEBI" id="CHEBI:32544"/>
        <dbReference type="ChEBI" id="CHEBI:33019"/>
        <dbReference type="ChEBI" id="CHEBI:43474"/>
        <dbReference type="ChEBI" id="CHEBI:57502"/>
        <dbReference type="ChEBI" id="CHEBI:58017"/>
        <dbReference type="ChEBI" id="CHEBI:456216"/>
        <dbReference type="EC" id="6.3.4.21"/>
    </reaction>
</comment>
<evidence type="ECO:0000259" key="10">
    <source>
        <dbReference type="Pfam" id="PF04095"/>
    </source>
</evidence>
<dbReference type="Pfam" id="PF04095">
    <property type="entry name" value="NAPRTase"/>
    <property type="match status" value="1"/>
</dbReference>
<dbReference type="PANTHER" id="PTHR11098:SF1">
    <property type="entry name" value="NICOTINATE PHOSPHORIBOSYLTRANSFERASE"/>
    <property type="match status" value="1"/>
</dbReference>
<comment type="function">
    <text evidence="9">Catalyzes the first step in the biosynthesis of NAD from nicotinic acid, the ATP-dependent synthesis of beta-nicotinate D-ribonucleotide from nicotinate and 5-phospho-D-ribose 1-phosphate.</text>
</comment>
<evidence type="ECO:0000256" key="9">
    <source>
        <dbReference type="RuleBase" id="RU365100"/>
    </source>
</evidence>
<keyword evidence="6 9" id="KW-0662">Pyridine nucleotide biosynthesis</keyword>
<dbReference type="PIRSF" id="PIRSF000484">
    <property type="entry name" value="NAPRT"/>
    <property type="match status" value="1"/>
</dbReference>
<dbReference type="RefSeq" id="WP_130543666.1">
    <property type="nucleotide sequence ID" value="NZ_CP042431.1"/>
</dbReference>
<dbReference type="AlphaFoldDB" id="A0A4Q7MR61"/>
<evidence type="ECO:0000256" key="1">
    <source>
        <dbReference type="ARBA" id="ARBA00004952"/>
    </source>
</evidence>
<evidence type="ECO:0000256" key="2">
    <source>
        <dbReference type="ARBA" id="ARBA00010897"/>
    </source>
</evidence>
<dbReference type="GO" id="GO:0005829">
    <property type="term" value="C:cytosol"/>
    <property type="evidence" value="ECO:0007669"/>
    <property type="project" value="TreeGrafter"/>
</dbReference>
<dbReference type="Gene3D" id="3.20.140.10">
    <property type="entry name" value="nicotinate phosphoribosyltransferase"/>
    <property type="match status" value="1"/>
</dbReference>
<protein>
    <recommendedName>
        <fullName evidence="3 9">Nicotinate phosphoribosyltransferase</fullName>
        <ecNumber evidence="3 9">6.3.4.21</ecNumber>
    </recommendedName>
</protein>
<dbReference type="InterPro" id="IPR041619">
    <property type="entry name" value="NAPRTase_C"/>
</dbReference>
<name>A0A4Q7MR61_9BACT</name>
<feature type="domain" description="Nicotinate phosphoribosyltransferase C-terminal" evidence="12">
    <location>
        <begin position="355"/>
        <end position="459"/>
    </location>
</feature>
<evidence type="ECO:0000256" key="4">
    <source>
        <dbReference type="ARBA" id="ARBA00022553"/>
    </source>
</evidence>
<dbReference type="InterPro" id="IPR013785">
    <property type="entry name" value="Aldolase_TIM"/>
</dbReference>
<evidence type="ECO:0000313" key="14">
    <source>
        <dbReference type="Proteomes" id="UP000293874"/>
    </source>
</evidence>
<dbReference type="InterPro" id="IPR036068">
    <property type="entry name" value="Nicotinate_pribotase-like_C"/>
</dbReference>
<comment type="PTM">
    <text evidence="9">Transiently phosphorylated on a His residue during the reaction cycle. Phosphorylation strongly increases the affinity for substrates and increases the rate of nicotinate D-ribonucleotide production. Dephosphorylation regenerates the low-affinity form of the enzyme, leading to product release.</text>
</comment>
<dbReference type="Gene3D" id="3.20.20.70">
    <property type="entry name" value="Aldolase class I"/>
    <property type="match status" value="1"/>
</dbReference>
<comment type="pathway">
    <text evidence="1 9">Cofactor biosynthesis; NAD(+) biosynthesis; nicotinate D-ribonucleotide from nicotinate: step 1/1.</text>
</comment>
<dbReference type="SUPFAM" id="SSF54675">
    <property type="entry name" value="Nicotinate/Quinolinate PRTase N-terminal domain-like"/>
    <property type="match status" value="1"/>
</dbReference>
<evidence type="ECO:0000256" key="8">
    <source>
        <dbReference type="ARBA" id="ARBA00048668"/>
    </source>
</evidence>
<comment type="similarity">
    <text evidence="2 9">Belongs to the NAPRTase family.</text>
</comment>
<dbReference type="InterPro" id="IPR041525">
    <property type="entry name" value="N/Namide_PRibTrfase"/>
</dbReference>
<dbReference type="NCBIfam" id="NF006695">
    <property type="entry name" value="PRK09243.1-2"/>
    <property type="match status" value="1"/>
</dbReference>
<dbReference type="EMBL" id="SGXA01000003">
    <property type="protein sequence ID" value="RZS69322.1"/>
    <property type="molecule type" value="Genomic_DNA"/>
</dbReference>
<dbReference type="FunFam" id="3.20.20.70:FF:000076">
    <property type="entry name" value="Nicotinate phosphoribosyltransferase"/>
    <property type="match status" value="1"/>
</dbReference>